<evidence type="ECO:0000256" key="2">
    <source>
        <dbReference type="ARBA" id="ARBA00023235"/>
    </source>
</evidence>
<dbReference type="EMBL" id="BAAAHH010000058">
    <property type="protein sequence ID" value="GAA0968671.1"/>
    <property type="molecule type" value="Genomic_DNA"/>
</dbReference>
<name>A0ABN1RZM3_9ACTN</name>
<organism evidence="3 4">
    <name type="scientific">Actinocorallia libanotica</name>
    <dbReference type="NCBI Taxonomy" id="46162"/>
    <lineage>
        <taxon>Bacteria</taxon>
        <taxon>Bacillati</taxon>
        <taxon>Actinomycetota</taxon>
        <taxon>Actinomycetes</taxon>
        <taxon>Streptosporangiales</taxon>
        <taxon>Thermomonosporaceae</taxon>
        <taxon>Actinocorallia</taxon>
    </lineage>
</organism>
<keyword evidence="2" id="KW-0413">Isomerase</keyword>
<dbReference type="NCBIfam" id="TIGR00654">
    <property type="entry name" value="PhzF_family"/>
    <property type="match status" value="1"/>
</dbReference>
<accession>A0ABN1RZM3</accession>
<dbReference type="Proteomes" id="UP001500665">
    <property type="component" value="Unassembled WGS sequence"/>
</dbReference>
<dbReference type="RefSeq" id="WP_344247187.1">
    <property type="nucleotide sequence ID" value="NZ_BAAAHH010000058.1"/>
</dbReference>
<proteinExistence type="inferred from homology"/>
<sequence>MRIFVVDAFTDQPFRGNPAGVCLVEGPAVSPSEGWMQRVAAEMRHSETAFVRPLESGGFELRWFTPAVEVRLCGHATLATAHVLFTEGLVAAGEAAEFHTKSGLLTVRSTEKGLELDFPAVPAARLAEPPAGLAAGLGVEPGWVAHNAQNDILAVVPDAGTVRRLNPDLALLATIDARGVCVTAPAEDSAPEDFVSRFFAPAVGIDEDPVTGSAHCMLAPYWADRLGRTTLTGRQLSEREGLVGTTVRDDRVLLTGRAVTILKGDLLV</sequence>
<evidence type="ECO:0000313" key="3">
    <source>
        <dbReference type="EMBL" id="GAA0968671.1"/>
    </source>
</evidence>
<dbReference type="InterPro" id="IPR003719">
    <property type="entry name" value="Phenazine_PhzF-like"/>
</dbReference>
<dbReference type="Gene3D" id="3.10.310.10">
    <property type="entry name" value="Diaminopimelate Epimerase, Chain A, domain 1"/>
    <property type="match status" value="2"/>
</dbReference>
<evidence type="ECO:0000256" key="1">
    <source>
        <dbReference type="ARBA" id="ARBA00008270"/>
    </source>
</evidence>
<comment type="caution">
    <text evidence="3">The sequence shown here is derived from an EMBL/GenBank/DDBJ whole genome shotgun (WGS) entry which is preliminary data.</text>
</comment>
<gene>
    <name evidence="3" type="ORF">GCM10009550_74420</name>
</gene>
<dbReference type="SUPFAM" id="SSF54506">
    <property type="entry name" value="Diaminopimelate epimerase-like"/>
    <property type="match status" value="1"/>
</dbReference>
<dbReference type="PANTHER" id="PTHR13774:SF17">
    <property type="entry name" value="PHENAZINE BIOSYNTHESIS-LIKE DOMAIN-CONTAINING PROTEIN"/>
    <property type="match status" value="1"/>
</dbReference>
<protein>
    <submittedName>
        <fullName evidence="3">PhzF family phenazine biosynthesis protein</fullName>
    </submittedName>
</protein>
<dbReference type="PIRSF" id="PIRSF016184">
    <property type="entry name" value="PhzC_PhzF"/>
    <property type="match status" value="1"/>
</dbReference>
<comment type="similarity">
    <text evidence="1">Belongs to the PhzF family.</text>
</comment>
<keyword evidence="4" id="KW-1185">Reference proteome</keyword>
<reference evidence="4" key="1">
    <citation type="journal article" date="2019" name="Int. J. Syst. Evol. Microbiol.">
        <title>The Global Catalogue of Microorganisms (GCM) 10K type strain sequencing project: providing services to taxonomists for standard genome sequencing and annotation.</title>
        <authorList>
            <consortium name="The Broad Institute Genomics Platform"/>
            <consortium name="The Broad Institute Genome Sequencing Center for Infectious Disease"/>
            <person name="Wu L."/>
            <person name="Ma J."/>
        </authorList>
    </citation>
    <scope>NUCLEOTIDE SEQUENCE [LARGE SCALE GENOMIC DNA]</scope>
    <source>
        <strain evidence="4">JCM 10696</strain>
    </source>
</reference>
<dbReference type="Pfam" id="PF02567">
    <property type="entry name" value="PhzC-PhzF"/>
    <property type="match status" value="1"/>
</dbReference>
<evidence type="ECO:0000313" key="4">
    <source>
        <dbReference type="Proteomes" id="UP001500665"/>
    </source>
</evidence>
<dbReference type="PANTHER" id="PTHR13774">
    <property type="entry name" value="PHENAZINE BIOSYNTHESIS PROTEIN"/>
    <property type="match status" value="1"/>
</dbReference>